<dbReference type="AlphaFoldDB" id="A0A4Q8M8K7"/>
<evidence type="ECO:0000313" key="2">
    <source>
        <dbReference type="Proteomes" id="UP000294164"/>
    </source>
</evidence>
<organism evidence="1 2">
    <name type="scientific">Pseudoxanthomonas winnipegensis</name>
    <dbReference type="NCBI Taxonomy" id="2480810"/>
    <lineage>
        <taxon>Bacteria</taxon>
        <taxon>Pseudomonadati</taxon>
        <taxon>Pseudomonadota</taxon>
        <taxon>Gammaproteobacteria</taxon>
        <taxon>Lysobacterales</taxon>
        <taxon>Lysobacteraceae</taxon>
        <taxon>Pseudoxanthomonas</taxon>
    </lineage>
</organism>
<evidence type="ECO:0000313" key="1">
    <source>
        <dbReference type="EMBL" id="TAA45667.1"/>
    </source>
</evidence>
<comment type="caution">
    <text evidence="1">The sequence shown here is derived from an EMBL/GenBank/DDBJ whole genome shotgun (WGS) entry which is preliminary data.</text>
</comment>
<dbReference type="RefSeq" id="WP_130533759.1">
    <property type="nucleotide sequence ID" value="NZ_SHMG01000002.1"/>
</dbReference>
<gene>
    <name evidence="1" type="ORF">EA655_05640</name>
</gene>
<name>A0A4Q8M8K7_9GAMM</name>
<accession>A0A4Q8M8K7</accession>
<dbReference type="Proteomes" id="UP000294164">
    <property type="component" value="Unassembled WGS sequence"/>
</dbReference>
<proteinExistence type="predicted"/>
<dbReference type="EMBL" id="SHMG01000002">
    <property type="protein sequence ID" value="TAA45667.1"/>
    <property type="molecule type" value="Genomic_DNA"/>
</dbReference>
<protein>
    <submittedName>
        <fullName evidence="1">Uncharacterized protein</fullName>
    </submittedName>
</protein>
<sequence>MPHNEREGHYRWDSVTREHCLRRIRRLRDSYRLHWLVEQHTFNIGALDQLDDNELAALLRDVEKARECSDENIPFEDAGLIRSVAERLPSDEDYQS</sequence>
<reference evidence="1 2" key="1">
    <citation type="submission" date="2019-02" db="EMBL/GenBank/DDBJ databases">
        <title>WGS of Pseudoxanthomonas species novum from clinical isolates.</title>
        <authorList>
            <person name="Bernier A.-M."/>
            <person name="Bernard K."/>
            <person name="Vachon A."/>
        </authorList>
    </citation>
    <scope>NUCLEOTIDE SEQUENCE [LARGE SCALE GENOMIC DNA]</scope>
    <source>
        <strain evidence="1 2">NML130969</strain>
    </source>
</reference>